<evidence type="ECO:0000313" key="1">
    <source>
        <dbReference type="EMBL" id="PKK41004.1"/>
    </source>
</evidence>
<dbReference type="VEuPathDB" id="FungiDB:RhiirA1_478319"/>
<comment type="caution">
    <text evidence="1">The sequence shown here is derived from an EMBL/GenBank/DDBJ whole genome shotgun (WGS) entry which is preliminary data.</text>
</comment>
<name>A0A2N1KV48_9GLOM</name>
<dbReference type="InterPro" id="IPR012337">
    <property type="entry name" value="RNaseH-like_sf"/>
</dbReference>
<dbReference type="AlphaFoldDB" id="A0A2N1KV48"/>
<dbReference type="EMBL" id="LLXL01010118">
    <property type="protein sequence ID" value="PKK41004.1"/>
    <property type="molecule type" value="Genomic_DNA"/>
</dbReference>
<evidence type="ECO:0000313" key="2">
    <source>
        <dbReference type="Proteomes" id="UP000233469"/>
    </source>
</evidence>
<reference evidence="1 2" key="1">
    <citation type="submission" date="2016-04" db="EMBL/GenBank/DDBJ databases">
        <title>Genome analyses suggest a sexual origin of heterokaryosis in a supposedly ancient asexual fungus.</title>
        <authorList>
            <person name="Ropars J."/>
            <person name="Sedzielewska K."/>
            <person name="Noel J."/>
            <person name="Charron P."/>
            <person name="Farinelli L."/>
            <person name="Marton T."/>
            <person name="Kruger M."/>
            <person name="Pelin A."/>
            <person name="Brachmann A."/>
            <person name="Corradi N."/>
        </authorList>
    </citation>
    <scope>NUCLEOTIDE SEQUENCE [LARGE SCALE GENOMIC DNA]</scope>
    <source>
        <strain evidence="1 2">C2</strain>
    </source>
</reference>
<dbReference type="Proteomes" id="UP000233469">
    <property type="component" value="Unassembled WGS sequence"/>
</dbReference>
<accession>A0A2N1KV48</accession>
<proteinExistence type="predicted"/>
<dbReference type="SUPFAM" id="SSF53098">
    <property type="entry name" value="Ribonuclease H-like"/>
    <property type="match status" value="1"/>
</dbReference>
<dbReference type="VEuPathDB" id="FungiDB:FUN_015904"/>
<sequence>MRARTLKEPINTLSNSDQNLRALSINEEEWVRLSEIEELLKCFAKATKQICGETYLTLSYAIPIYNILLNKLEDFRDTPNRFENGKEAAINAINKLKEYYNKTDTTLYT</sequence>
<organism evidence="1 2">
    <name type="scientific">Rhizophagus irregularis</name>
    <dbReference type="NCBI Taxonomy" id="588596"/>
    <lineage>
        <taxon>Eukaryota</taxon>
        <taxon>Fungi</taxon>
        <taxon>Fungi incertae sedis</taxon>
        <taxon>Mucoromycota</taxon>
        <taxon>Glomeromycotina</taxon>
        <taxon>Glomeromycetes</taxon>
        <taxon>Glomerales</taxon>
        <taxon>Glomeraceae</taxon>
        <taxon>Rhizophagus</taxon>
    </lineage>
</organism>
<protein>
    <submittedName>
        <fullName evidence="1">Uncharacterized protein</fullName>
    </submittedName>
</protein>
<feature type="non-terminal residue" evidence="1">
    <location>
        <position position="109"/>
    </location>
</feature>
<gene>
    <name evidence="1" type="ORF">RhiirC2_805119</name>
</gene>
<reference evidence="1 2" key="2">
    <citation type="submission" date="2017-10" db="EMBL/GenBank/DDBJ databases">
        <title>Extensive intraspecific genome diversity in a model arbuscular mycorrhizal fungus.</title>
        <authorList>
            <person name="Chen E.C.H."/>
            <person name="Morin E."/>
            <person name="Baudet D."/>
            <person name="Noel J."/>
            <person name="Ndikumana S."/>
            <person name="Charron P."/>
            <person name="St-Onge C."/>
            <person name="Giorgi J."/>
            <person name="Grigoriev I.V."/>
            <person name="Roux C."/>
            <person name="Martin F.M."/>
            <person name="Corradi N."/>
        </authorList>
    </citation>
    <scope>NUCLEOTIDE SEQUENCE [LARGE SCALE GENOMIC DNA]</scope>
    <source>
        <strain evidence="1 2">C2</strain>
    </source>
</reference>